<dbReference type="PROSITE" id="PS00135">
    <property type="entry name" value="TRYPSIN_SER"/>
    <property type="match status" value="2"/>
</dbReference>
<evidence type="ECO:0000256" key="3">
    <source>
        <dbReference type="RuleBase" id="RU363034"/>
    </source>
</evidence>
<feature type="signal peptide" evidence="4">
    <location>
        <begin position="1"/>
        <end position="27"/>
    </location>
</feature>
<protein>
    <recommendedName>
        <fullName evidence="5">Peptidase S1 domain-containing protein</fullName>
    </recommendedName>
</protein>
<keyword evidence="3" id="KW-0378">Hydrolase</keyword>
<feature type="chain" id="PRO_5001795791" description="Peptidase S1 domain-containing protein" evidence="4">
    <location>
        <begin position="28"/>
        <end position="656"/>
    </location>
</feature>
<dbReference type="PROSITE" id="PS00134">
    <property type="entry name" value="TRYPSIN_HIS"/>
    <property type="match status" value="2"/>
</dbReference>
<evidence type="ECO:0000256" key="1">
    <source>
        <dbReference type="ARBA" id="ARBA00023157"/>
    </source>
</evidence>
<dbReference type="GO" id="GO:0004252">
    <property type="term" value="F:serine-type endopeptidase activity"/>
    <property type="evidence" value="ECO:0007669"/>
    <property type="project" value="InterPro"/>
</dbReference>
<evidence type="ECO:0000256" key="2">
    <source>
        <dbReference type="ARBA" id="ARBA00024195"/>
    </source>
</evidence>
<dbReference type="Gene3D" id="2.40.10.10">
    <property type="entry name" value="Trypsin-like serine proteases"/>
    <property type="match status" value="2"/>
</dbReference>
<dbReference type="InterPro" id="IPR009003">
    <property type="entry name" value="Peptidase_S1_PA"/>
</dbReference>
<dbReference type="PROSITE" id="PS50240">
    <property type="entry name" value="TRYPSIN_DOM"/>
    <property type="match status" value="2"/>
</dbReference>
<dbReference type="SMART" id="SM00020">
    <property type="entry name" value="Tryp_SPc"/>
    <property type="match status" value="2"/>
</dbReference>
<evidence type="ECO:0000256" key="4">
    <source>
        <dbReference type="SAM" id="SignalP"/>
    </source>
</evidence>
<accession>A0A085NCP6</accession>
<dbReference type="GO" id="GO:0006508">
    <property type="term" value="P:proteolysis"/>
    <property type="evidence" value="ECO:0007669"/>
    <property type="project" value="UniProtKB-KW"/>
</dbReference>
<keyword evidence="3" id="KW-0645">Protease</keyword>
<dbReference type="Proteomes" id="UP000030758">
    <property type="component" value="Unassembled WGS sequence"/>
</dbReference>
<dbReference type="InterPro" id="IPR033116">
    <property type="entry name" value="TRYPSIN_SER"/>
</dbReference>
<feature type="domain" description="Peptidase S1" evidence="5">
    <location>
        <begin position="45"/>
        <end position="312"/>
    </location>
</feature>
<evidence type="ECO:0000259" key="5">
    <source>
        <dbReference type="PROSITE" id="PS50240"/>
    </source>
</evidence>
<dbReference type="PANTHER" id="PTHR24256">
    <property type="entry name" value="TRYPTASE-RELATED"/>
    <property type="match status" value="1"/>
</dbReference>
<comment type="similarity">
    <text evidence="2">Belongs to the peptidase S1 family. CLIP subfamily.</text>
</comment>
<dbReference type="AlphaFoldDB" id="A0A085NCP6"/>
<organism evidence="6">
    <name type="scientific">Trichuris suis</name>
    <name type="common">pig whipworm</name>
    <dbReference type="NCBI Taxonomy" id="68888"/>
    <lineage>
        <taxon>Eukaryota</taxon>
        <taxon>Metazoa</taxon>
        <taxon>Ecdysozoa</taxon>
        <taxon>Nematoda</taxon>
        <taxon>Enoplea</taxon>
        <taxon>Dorylaimia</taxon>
        <taxon>Trichinellida</taxon>
        <taxon>Trichuridae</taxon>
        <taxon>Trichuris</taxon>
    </lineage>
</organism>
<name>A0A085NCP6_9BILA</name>
<dbReference type="InterPro" id="IPR001254">
    <property type="entry name" value="Trypsin_dom"/>
</dbReference>
<keyword evidence="3" id="KW-0720">Serine protease</keyword>
<dbReference type="SUPFAM" id="SSF50494">
    <property type="entry name" value="Trypsin-like serine proteases"/>
    <property type="match status" value="2"/>
</dbReference>
<dbReference type="CDD" id="cd00190">
    <property type="entry name" value="Tryp_SPc"/>
    <property type="match status" value="2"/>
</dbReference>
<keyword evidence="4" id="KW-0732">Signal</keyword>
<evidence type="ECO:0000313" key="6">
    <source>
        <dbReference type="EMBL" id="KFD67242.1"/>
    </source>
</evidence>
<feature type="domain" description="Peptidase S1" evidence="5">
    <location>
        <begin position="383"/>
        <end position="650"/>
    </location>
</feature>
<dbReference type="Pfam" id="PF00089">
    <property type="entry name" value="Trypsin"/>
    <property type="match status" value="3"/>
</dbReference>
<sequence length="656" mass="73598">MLLRKGTFFTIACIQFLLIYDSEETCGRPYYKPYLPSDGQGANRITNGIEARKHSHPWQAYIITGTIRAFKSCGGSLIHWKEGNTSDLVLTAAHCVVNTSSFEPPSLWEKASYIFYRLFDKHEKSGPVANVSNVHVFLGAHDVNRLASSSTRVAVKEIVVGEFNRVKNDEDIAILKLEDEIVYGNSIQGICLPTEDEKGPPSQSPCLVTGWGLIADGKFASTLQQVDAYVFSGKVHDEFFDKTRMICTRGRKKRTGPTYGDSGGPLACIKNNTFVLYGIVSFGISEDCYDMISKYAFMKIPYYLKWLYGMISRLHARKNATSFNATTYNQQTEADRKIMDSRQGTLLAIACMLCLLINYSQEMCGRPFYKPHLAPKRGDGNRITNGIEAREHSHPWQALVFTTMQGYRKRCGGSLIHWKDGNTSDLVLTAAHCVVDTSDFDTLQLWEKVRYSVGRLLNREMYNGPVANVSDVHVYLGAHDVRLLPSSSEHIRVKEIAIGEFNKVRDVEDIALLKLQKVVTYGKFIQGICLPNEDEKELPIHSHCMVAGWGLAADGKPATRLQQVDAYVFEGAVNCSFFYKDRMICARGRTNSCGPEEGDSGSPLVCLRNNTFVLYGIMAFNIVEGCSESVNKHAFMKIAYYLNWLYKTIVLLSARR</sequence>
<gene>
    <name evidence="6" type="ORF">M514_05098</name>
</gene>
<dbReference type="InterPro" id="IPR043504">
    <property type="entry name" value="Peptidase_S1_PA_chymotrypsin"/>
</dbReference>
<dbReference type="EMBL" id="KL367516">
    <property type="protein sequence ID" value="KFD67242.1"/>
    <property type="molecule type" value="Genomic_DNA"/>
</dbReference>
<proteinExistence type="inferred from homology"/>
<reference evidence="6" key="1">
    <citation type="journal article" date="2014" name="Nat. Genet.">
        <title>Genome and transcriptome of the porcine whipworm Trichuris suis.</title>
        <authorList>
            <person name="Jex A.R."/>
            <person name="Nejsum P."/>
            <person name="Schwarz E.M."/>
            <person name="Hu L."/>
            <person name="Young N.D."/>
            <person name="Hall R.S."/>
            <person name="Korhonen P.K."/>
            <person name="Liao S."/>
            <person name="Thamsborg S."/>
            <person name="Xia J."/>
            <person name="Xu P."/>
            <person name="Wang S."/>
            <person name="Scheerlinck J.P."/>
            <person name="Hofmann A."/>
            <person name="Sternberg P.W."/>
            <person name="Wang J."/>
            <person name="Gasser R.B."/>
        </authorList>
    </citation>
    <scope>NUCLEOTIDE SEQUENCE [LARGE SCALE GENOMIC DNA]</scope>
    <source>
        <strain evidence="6">DCEP-RM93F</strain>
    </source>
</reference>
<dbReference type="InterPro" id="IPR018114">
    <property type="entry name" value="TRYPSIN_HIS"/>
</dbReference>
<keyword evidence="1" id="KW-1015">Disulfide bond</keyword>
<dbReference type="InterPro" id="IPR051487">
    <property type="entry name" value="Ser/Thr_Proteases_Immune/Dev"/>
</dbReference>